<dbReference type="RefSeq" id="WP_121826404.1">
    <property type="nucleotide sequence ID" value="NZ_CP085193.1"/>
</dbReference>
<dbReference type="Proteomes" id="UP000281594">
    <property type="component" value="Unassembled WGS sequence"/>
</dbReference>
<reference evidence="2 3" key="1">
    <citation type="journal article" date="2018" name="J. Biol. Chem.">
        <title>Discovery of the actinoplanic acid pathway in Streptomyces rapamycinicus reveals a genetically conserved synergism with rapamycin.</title>
        <authorList>
            <person name="Mrak P."/>
            <person name="Krastel P."/>
            <person name="Pivk Lukancic P."/>
            <person name="Tao J."/>
            <person name="Pistorius D."/>
            <person name="Moore C.M."/>
        </authorList>
    </citation>
    <scope>NUCLEOTIDE SEQUENCE [LARGE SCALE GENOMIC DNA]</scope>
    <source>
        <strain evidence="2 3">NRRL 5491</strain>
    </source>
</reference>
<protein>
    <submittedName>
        <fullName evidence="2">Uncharacterized protein</fullName>
    </submittedName>
</protein>
<evidence type="ECO:0000313" key="2">
    <source>
        <dbReference type="EMBL" id="RLV71816.1"/>
    </source>
</evidence>
<evidence type="ECO:0000256" key="1">
    <source>
        <dbReference type="SAM" id="MobiDB-lite"/>
    </source>
</evidence>
<accession>A0A3L8QX84</accession>
<dbReference type="Pfam" id="PF17914">
    <property type="entry name" value="HopA1"/>
    <property type="match status" value="1"/>
</dbReference>
<comment type="caution">
    <text evidence="2">The sequence shown here is derived from an EMBL/GenBank/DDBJ whole genome shotgun (WGS) entry which is preliminary data.</text>
</comment>
<name>A0A3L8QX84_STRRN</name>
<proteinExistence type="predicted"/>
<gene>
    <name evidence="2" type="ORF">D3C57_144855</name>
</gene>
<dbReference type="InterPro" id="IPR040871">
    <property type="entry name" value="HopA1"/>
</dbReference>
<organism evidence="2 3">
    <name type="scientific">Streptomyces rapamycinicus (strain ATCC 29253 / DSM 41530 / NRRL 5491 / AYB-994)</name>
    <name type="common">Streptomyces hygroscopicus (strain ATCC 29253)</name>
    <dbReference type="NCBI Taxonomy" id="1343740"/>
    <lineage>
        <taxon>Bacteria</taxon>
        <taxon>Bacillati</taxon>
        <taxon>Actinomycetota</taxon>
        <taxon>Actinomycetes</taxon>
        <taxon>Kitasatosporales</taxon>
        <taxon>Streptomycetaceae</taxon>
        <taxon>Streptomyces</taxon>
        <taxon>Streptomyces violaceusniger group</taxon>
    </lineage>
</organism>
<feature type="region of interest" description="Disordered" evidence="1">
    <location>
        <begin position="308"/>
        <end position="335"/>
    </location>
</feature>
<evidence type="ECO:0000313" key="3">
    <source>
        <dbReference type="Proteomes" id="UP000281594"/>
    </source>
</evidence>
<sequence length="335" mass="34706">MTGTVPLAPRLAALLEQVDVADNGLRAAIGGRTVEVPEPGKLAGALSRLLYDHVHSGRPERPGPAPRTLRHPPTERLIAAATPHRTTTVLAGPPADADADADAGRADPLVLLLDGVKVAVPQEHCAPEVPITTGLLSVRLPAMRPRLSPGFFLADGSRGRRAATPVLRVYVNIQQVHAAPAVWGAVLTVLEDAHAVYRAKVSSAPDLFPRRDALVVYLPPESWGAVATVASAVAGLPGVGTDTSPFTHQLAPGVSIAWEPEDRRPGQAGMSFGEHRASAVAEGLAAEAAVTRTSGVRGELSRERAVAKALTDAGIDPGQPARNTGSPDIPELGAA</sequence>
<dbReference type="AlphaFoldDB" id="A0A3L8QX84"/>
<dbReference type="EMBL" id="QYCY01000004">
    <property type="protein sequence ID" value="RLV71816.1"/>
    <property type="molecule type" value="Genomic_DNA"/>
</dbReference>
<dbReference type="STRING" id="1343740.M271_49920"/>